<dbReference type="EMBL" id="JXTB01000029">
    <property type="protein sequence ID" value="PON74349.1"/>
    <property type="molecule type" value="Genomic_DNA"/>
</dbReference>
<dbReference type="Proteomes" id="UP000237105">
    <property type="component" value="Unassembled WGS sequence"/>
</dbReference>
<comment type="caution">
    <text evidence="1">The sequence shown here is derived from an EMBL/GenBank/DDBJ whole genome shotgun (WGS) entry which is preliminary data.</text>
</comment>
<proteinExistence type="predicted"/>
<organism evidence="1 2">
    <name type="scientific">Parasponia andersonii</name>
    <name type="common">Sponia andersonii</name>
    <dbReference type="NCBI Taxonomy" id="3476"/>
    <lineage>
        <taxon>Eukaryota</taxon>
        <taxon>Viridiplantae</taxon>
        <taxon>Streptophyta</taxon>
        <taxon>Embryophyta</taxon>
        <taxon>Tracheophyta</taxon>
        <taxon>Spermatophyta</taxon>
        <taxon>Magnoliopsida</taxon>
        <taxon>eudicotyledons</taxon>
        <taxon>Gunneridae</taxon>
        <taxon>Pentapetalae</taxon>
        <taxon>rosids</taxon>
        <taxon>fabids</taxon>
        <taxon>Rosales</taxon>
        <taxon>Cannabaceae</taxon>
        <taxon>Parasponia</taxon>
    </lineage>
</organism>
<dbReference type="AlphaFoldDB" id="A0A2P5DM27"/>
<gene>
    <name evidence="1" type="ORF">PanWU01x14_051810</name>
</gene>
<reference evidence="2" key="1">
    <citation type="submission" date="2016-06" db="EMBL/GenBank/DDBJ databases">
        <title>Parallel loss of symbiosis genes in relatives of nitrogen-fixing non-legume Parasponia.</title>
        <authorList>
            <person name="Van Velzen R."/>
            <person name="Holmer R."/>
            <person name="Bu F."/>
            <person name="Rutten L."/>
            <person name="Van Zeijl A."/>
            <person name="Liu W."/>
            <person name="Santuari L."/>
            <person name="Cao Q."/>
            <person name="Sharma T."/>
            <person name="Shen D."/>
            <person name="Roswanjaya Y."/>
            <person name="Wardhani T."/>
            <person name="Kalhor M.S."/>
            <person name="Jansen J."/>
            <person name="Van den Hoogen J."/>
            <person name="Gungor B."/>
            <person name="Hartog M."/>
            <person name="Hontelez J."/>
            <person name="Verver J."/>
            <person name="Yang W.-C."/>
            <person name="Schijlen E."/>
            <person name="Repin R."/>
            <person name="Schilthuizen M."/>
            <person name="Schranz E."/>
            <person name="Heidstra R."/>
            <person name="Miyata K."/>
            <person name="Fedorova E."/>
            <person name="Kohlen W."/>
            <person name="Bisseling T."/>
            <person name="Smit S."/>
            <person name="Geurts R."/>
        </authorList>
    </citation>
    <scope>NUCLEOTIDE SEQUENCE [LARGE SCALE GENOMIC DNA]</scope>
    <source>
        <strain evidence="2">cv. WU1-14</strain>
    </source>
</reference>
<evidence type="ECO:0000313" key="2">
    <source>
        <dbReference type="Proteomes" id="UP000237105"/>
    </source>
</evidence>
<name>A0A2P5DM27_PARAD</name>
<protein>
    <submittedName>
        <fullName evidence="1">Uncharacterized protein</fullName>
    </submittedName>
</protein>
<accession>A0A2P5DM27</accession>
<sequence>MFEWFFGFSSKHERAVILKNLKDGGEKLVAEVEKLNANDMTKWSWYSFWILRQNKGLLQMT</sequence>
<evidence type="ECO:0000313" key="1">
    <source>
        <dbReference type="EMBL" id="PON74349.1"/>
    </source>
</evidence>
<keyword evidence="2" id="KW-1185">Reference proteome</keyword>